<feature type="transmembrane region" description="Helical" evidence="7">
    <location>
        <begin position="124"/>
        <end position="145"/>
    </location>
</feature>
<keyword evidence="2 7" id="KW-0812">Transmembrane</keyword>
<evidence type="ECO:0000256" key="7">
    <source>
        <dbReference type="SAM" id="Phobius"/>
    </source>
</evidence>
<comment type="subcellular location">
    <subcellularLocation>
        <location evidence="1">Membrane</location>
        <topology evidence="1">Multi-pass membrane protein</topology>
    </subcellularLocation>
</comment>
<feature type="region of interest" description="Disordered" evidence="6">
    <location>
        <begin position="352"/>
        <end position="389"/>
    </location>
</feature>
<keyword evidence="10" id="KW-1185">Reference proteome</keyword>
<evidence type="ECO:0000313" key="10">
    <source>
        <dbReference type="Proteomes" id="UP000700596"/>
    </source>
</evidence>
<proteinExistence type="inferred from homology"/>
<gene>
    <name evidence="9" type="ORF">B0J11DRAFT_537597</name>
</gene>
<dbReference type="AlphaFoldDB" id="A0A9P9DCM8"/>
<dbReference type="GO" id="GO:0016020">
    <property type="term" value="C:membrane"/>
    <property type="evidence" value="ECO:0007669"/>
    <property type="project" value="UniProtKB-SubCell"/>
</dbReference>
<reference evidence="9" key="1">
    <citation type="journal article" date="2021" name="Nat. Commun.">
        <title>Genetic determinants of endophytism in the Arabidopsis root mycobiome.</title>
        <authorList>
            <person name="Mesny F."/>
            <person name="Miyauchi S."/>
            <person name="Thiergart T."/>
            <person name="Pickel B."/>
            <person name="Atanasova L."/>
            <person name="Karlsson M."/>
            <person name="Huettel B."/>
            <person name="Barry K.W."/>
            <person name="Haridas S."/>
            <person name="Chen C."/>
            <person name="Bauer D."/>
            <person name="Andreopoulos W."/>
            <person name="Pangilinan J."/>
            <person name="LaButti K."/>
            <person name="Riley R."/>
            <person name="Lipzen A."/>
            <person name="Clum A."/>
            <person name="Drula E."/>
            <person name="Henrissat B."/>
            <person name="Kohler A."/>
            <person name="Grigoriev I.V."/>
            <person name="Martin F.M."/>
            <person name="Hacquard S."/>
        </authorList>
    </citation>
    <scope>NUCLEOTIDE SEQUENCE</scope>
    <source>
        <strain evidence="9">MPI-CAGE-CH-0243</strain>
    </source>
</reference>
<evidence type="ECO:0000256" key="5">
    <source>
        <dbReference type="ARBA" id="ARBA00038359"/>
    </source>
</evidence>
<dbReference type="PANTHER" id="PTHR33048:SF160">
    <property type="entry name" value="SAT4 FAMILY MEMBRANE PROTEIN"/>
    <property type="match status" value="1"/>
</dbReference>
<dbReference type="InterPro" id="IPR052337">
    <property type="entry name" value="SAT4-like"/>
</dbReference>
<protein>
    <recommendedName>
        <fullName evidence="8">Rhodopsin domain-containing protein</fullName>
    </recommendedName>
</protein>
<evidence type="ECO:0000256" key="6">
    <source>
        <dbReference type="SAM" id="MobiDB-lite"/>
    </source>
</evidence>
<dbReference type="Pfam" id="PF20684">
    <property type="entry name" value="Fung_rhodopsin"/>
    <property type="match status" value="1"/>
</dbReference>
<evidence type="ECO:0000256" key="1">
    <source>
        <dbReference type="ARBA" id="ARBA00004141"/>
    </source>
</evidence>
<feature type="transmembrane region" description="Helical" evidence="7">
    <location>
        <begin position="12"/>
        <end position="30"/>
    </location>
</feature>
<dbReference type="OrthoDB" id="5283415at2759"/>
<feature type="transmembrane region" description="Helical" evidence="7">
    <location>
        <begin position="42"/>
        <end position="62"/>
    </location>
</feature>
<dbReference type="PANTHER" id="PTHR33048">
    <property type="entry name" value="PTH11-LIKE INTEGRAL MEMBRANE PROTEIN (AFU_ORTHOLOGUE AFUA_5G11245)"/>
    <property type="match status" value="1"/>
</dbReference>
<evidence type="ECO:0000256" key="3">
    <source>
        <dbReference type="ARBA" id="ARBA00022989"/>
    </source>
</evidence>
<comment type="caution">
    <text evidence="9">The sequence shown here is derived from an EMBL/GenBank/DDBJ whole genome shotgun (WGS) entry which is preliminary data.</text>
</comment>
<keyword evidence="3 7" id="KW-1133">Transmembrane helix</keyword>
<evidence type="ECO:0000256" key="2">
    <source>
        <dbReference type="ARBA" id="ARBA00022692"/>
    </source>
</evidence>
<evidence type="ECO:0000256" key="4">
    <source>
        <dbReference type="ARBA" id="ARBA00023136"/>
    </source>
</evidence>
<feature type="transmembrane region" description="Helical" evidence="7">
    <location>
        <begin position="180"/>
        <end position="204"/>
    </location>
</feature>
<feature type="compositionally biased region" description="Basic and acidic residues" evidence="6">
    <location>
        <begin position="380"/>
        <end position="389"/>
    </location>
</feature>
<dbReference type="Proteomes" id="UP000700596">
    <property type="component" value="Unassembled WGS sequence"/>
</dbReference>
<dbReference type="InterPro" id="IPR049326">
    <property type="entry name" value="Rhodopsin_dom_fungi"/>
</dbReference>
<sequence length="389" mass="43679">MVESRQADALAVTVLFPVLAGLFVIARTYSRYLGQNFGWDDWLIYVSFVLLVGQTVTIYEFIKLSGTGFHKWDLPKQTVDQQVSAGKWSFAVQLFYHPLMGAIRASIIMFLFRLKDKRVLIRLSLHVVFWINIGYLVSTTFVNIFQCTPVRYAYMRASMDQVGPDGTIVKGGKCIDSLKFILSSCALSIFMDLIIIPIPTVMVWNLQMRRKTKVAVVVIMSMGWVATAVSVGRFIVYYYRFQPTNTDRTWDIGVVISIVEPAVGIIAASAPAMKCLFRIIVPRYFSEDGNSYTAHTRNTSKTMPKHSSDHQYVMDKDVEDSSYIAMANGRVVAVGRDQDIYGMHALASVDSRDQLTGTASPLPARTRSTKTGHSAMDEAIPEHVLNHKQ</sequence>
<evidence type="ECO:0000313" key="9">
    <source>
        <dbReference type="EMBL" id="KAH7116803.1"/>
    </source>
</evidence>
<comment type="similarity">
    <text evidence="5">Belongs to the SAT4 family.</text>
</comment>
<feature type="transmembrane region" description="Helical" evidence="7">
    <location>
        <begin position="252"/>
        <end position="273"/>
    </location>
</feature>
<organism evidence="9 10">
    <name type="scientific">Dendryphion nanum</name>
    <dbReference type="NCBI Taxonomy" id="256645"/>
    <lineage>
        <taxon>Eukaryota</taxon>
        <taxon>Fungi</taxon>
        <taxon>Dikarya</taxon>
        <taxon>Ascomycota</taxon>
        <taxon>Pezizomycotina</taxon>
        <taxon>Dothideomycetes</taxon>
        <taxon>Pleosporomycetidae</taxon>
        <taxon>Pleosporales</taxon>
        <taxon>Torulaceae</taxon>
        <taxon>Dendryphion</taxon>
    </lineage>
</organism>
<keyword evidence="4 7" id="KW-0472">Membrane</keyword>
<dbReference type="EMBL" id="JAGMWT010000014">
    <property type="protein sequence ID" value="KAH7116803.1"/>
    <property type="molecule type" value="Genomic_DNA"/>
</dbReference>
<name>A0A9P9DCM8_9PLEO</name>
<feature type="transmembrane region" description="Helical" evidence="7">
    <location>
        <begin position="216"/>
        <end position="240"/>
    </location>
</feature>
<feature type="transmembrane region" description="Helical" evidence="7">
    <location>
        <begin position="94"/>
        <end position="112"/>
    </location>
</feature>
<evidence type="ECO:0000259" key="8">
    <source>
        <dbReference type="Pfam" id="PF20684"/>
    </source>
</evidence>
<feature type="domain" description="Rhodopsin" evidence="8">
    <location>
        <begin position="26"/>
        <end position="278"/>
    </location>
</feature>
<accession>A0A9P9DCM8</accession>